<dbReference type="InterPro" id="IPR045864">
    <property type="entry name" value="aa-tRNA-synth_II/BPL/LPL"/>
</dbReference>
<dbReference type="GO" id="GO:0004077">
    <property type="term" value="F:biotin--[biotin carboxyl-carrier protein] ligase activity"/>
    <property type="evidence" value="ECO:0007669"/>
    <property type="project" value="UniProtKB-EC"/>
</dbReference>
<keyword evidence="6" id="KW-1185">Reference proteome</keyword>
<comment type="catalytic activity">
    <reaction evidence="3">
        <text>biotin + L-lysyl-[protein] + ATP = N(6)-biotinyl-L-lysyl-[protein] + AMP + diphosphate + H(+)</text>
        <dbReference type="Rhea" id="RHEA:11756"/>
        <dbReference type="Rhea" id="RHEA-COMP:9752"/>
        <dbReference type="Rhea" id="RHEA-COMP:10505"/>
        <dbReference type="ChEBI" id="CHEBI:15378"/>
        <dbReference type="ChEBI" id="CHEBI:29969"/>
        <dbReference type="ChEBI" id="CHEBI:30616"/>
        <dbReference type="ChEBI" id="CHEBI:33019"/>
        <dbReference type="ChEBI" id="CHEBI:57586"/>
        <dbReference type="ChEBI" id="CHEBI:83144"/>
        <dbReference type="ChEBI" id="CHEBI:456215"/>
        <dbReference type="EC" id="6.3.4.15"/>
    </reaction>
</comment>
<reference evidence="5 6" key="1">
    <citation type="submission" date="2020-08" db="EMBL/GenBank/DDBJ databases">
        <title>Genomic Encyclopedia of Type Strains, Phase IV (KMG-IV): sequencing the most valuable type-strain genomes for metagenomic binning, comparative biology and taxonomic classification.</title>
        <authorList>
            <person name="Goeker M."/>
        </authorList>
    </citation>
    <scope>NUCLEOTIDE SEQUENCE [LARGE SCALE GENOMIC DNA]</scope>
    <source>
        <strain evidence="5 6">DSM 102235</strain>
    </source>
</reference>
<dbReference type="Gene3D" id="3.30.930.10">
    <property type="entry name" value="Bira Bifunctional Protein, Domain 2"/>
    <property type="match status" value="1"/>
</dbReference>
<evidence type="ECO:0000256" key="3">
    <source>
        <dbReference type="ARBA" id="ARBA00047846"/>
    </source>
</evidence>
<dbReference type="InterPro" id="IPR003142">
    <property type="entry name" value="BPL_C"/>
</dbReference>
<name>A0A7W6GV49_9RHOB</name>
<evidence type="ECO:0000256" key="2">
    <source>
        <dbReference type="ARBA" id="ARBA00024227"/>
    </source>
</evidence>
<sequence>MLTGIETGLSLKWPNDVLMNGGKVAGILLEGLPGGGLAIGIGVNLIAAPSAEDVEPGAVSPVSFLAETGVRVTPDQMLDALAEAYARREASFVTYGFLPIREAWLARAARLGEKMIARTGTQEIAGVFETVDATGQLVLNTPSGRMNIAAADVFF</sequence>
<keyword evidence="5" id="KW-0436">Ligase</keyword>
<dbReference type="SUPFAM" id="SSF55681">
    <property type="entry name" value="Class II aaRS and biotin synthetases"/>
    <property type="match status" value="1"/>
</dbReference>
<protein>
    <recommendedName>
        <fullName evidence="2">biotin--[biotin carboxyl-carrier protein] ligase</fullName>
        <ecNumber evidence="2">6.3.4.15</ecNumber>
    </recommendedName>
</protein>
<dbReference type="Pfam" id="PF02237">
    <property type="entry name" value="BPL_C"/>
    <property type="match status" value="1"/>
</dbReference>
<keyword evidence="1" id="KW-0092">Biotin</keyword>
<comment type="caution">
    <text evidence="5">The sequence shown here is derived from an EMBL/GenBank/DDBJ whole genome shotgun (WGS) entry which is preliminary data.</text>
</comment>
<gene>
    <name evidence="5" type="ORF">GGQ68_004544</name>
</gene>
<dbReference type="PROSITE" id="PS51733">
    <property type="entry name" value="BPL_LPL_CATALYTIC"/>
    <property type="match status" value="1"/>
</dbReference>
<dbReference type="Gene3D" id="2.30.30.100">
    <property type="match status" value="1"/>
</dbReference>
<dbReference type="Pfam" id="PF03099">
    <property type="entry name" value="BPL_LplA_LipB"/>
    <property type="match status" value="1"/>
</dbReference>
<evidence type="ECO:0000259" key="4">
    <source>
        <dbReference type="PROSITE" id="PS51733"/>
    </source>
</evidence>
<feature type="domain" description="BPL/LPL catalytic" evidence="4">
    <location>
        <begin position="1"/>
        <end position="93"/>
    </location>
</feature>
<dbReference type="InterPro" id="IPR004143">
    <property type="entry name" value="BPL_LPL_catalytic"/>
</dbReference>
<dbReference type="EC" id="6.3.4.15" evidence="2"/>
<accession>A0A7W6GV49</accession>
<evidence type="ECO:0000256" key="1">
    <source>
        <dbReference type="ARBA" id="ARBA00023267"/>
    </source>
</evidence>
<proteinExistence type="predicted"/>
<organism evidence="5 6">
    <name type="scientific">Sagittula marina</name>
    <dbReference type="NCBI Taxonomy" id="943940"/>
    <lineage>
        <taxon>Bacteria</taxon>
        <taxon>Pseudomonadati</taxon>
        <taxon>Pseudomonadota</taxon>
        <taxon>Alphaproteobacteria</taxon>
        <taxon>Rhodobacterales</taxon>
        <taxon>Roseobacteraceae</taxon>
        <taxon>Sagittula</taxon>
    </lineage>
</organism>
<dbReference type="AlphaFoldDB" id="A0A7W6GV49"/>
<dbReference type="Proteomes" id="UP000541426">
    <property type="component" value="Unassembled WGS sequence"/>
</dbReference>
<evidence type="ECO:0000313" key="5">
    <source>
        <dbReference type="EMBL" id="MBB3988188.1"/>
    </source>
</evidence>
<dbReference type="EMBL" id="JACIEJ010000017">
    <property type="protein sequence ID" value="MBB3988188.1"/>
    <property type="molecule type" value="Genomic_DNA"/>
</dbReference>
<evidence type="ECO:0000313" key="6">
    <source>
        <dbReference type="Proteomes" id="UP000541426"/>
    </source>
</evidence>